<comment type="subcellular location">
    <subcellularLocation>
        <location evidence="1">Cell outer membrane</location>
    </subcellularLocation>
</comment>
<evidence type="ECO:0000313" key="7">
    <source>
        <dbReference type="EMBL" id="TCZ74477.1"/>
    </source>
</evidence>
<feature type="domain" description="RagB/SusD" evidence="6">
    <location>
        <begin position="313"/>
        <end position="424"/>
    </location>
</feature>
<dbReference type="Gene3D" id="1.25.40.390">
    <property type="match status" value="1"/>
</dbReference>
<dbReference type="Proteomes" id="UP000295164">
    <property type="component" value="Unassembled WGS sequence"/>
</dbReference>
<evidence type="ECO:0000313" key="8">
    <source>
        <dbReference type="Proteomes" id="UP000295164"/>
    </source>
</evidence>
<evidence type="ECO:0000256" key="3">
    <source>
        <dbReference type="ARBA" id="ARBA00022729"/>
    </source>
</evidence>
<accession>A0A4R4E618</accession>
<sequence>MKAMKSNLHKFLYGAALATVVAGGTSCKKDFTDPSAISAAQAFTTPASITGVAVSLQRVYTAGRASSLYNKVVIDGLLTRQDSILNAGNIPENQLWLGGGNVDATNTMLAGLWTSSNKIVFDANNVIAGARNLGDRNYGSGLIAYATLFKALAVGDMATFWEQVPTGTGQSISFQTRAAALTSILSEIDGALAAMTANAPSAAVLANLPAGIDLPNSLQALKARYSLMLGNYQAALTAANAVDLTKKSVFSFSLVNPNPIWETVTSTNNVVAATPYLGLPASLPADPADKRLPFYLQNTSISATAGFAATNITSWPIYLPGEITLIKAEAYARMNPPDLNSALTELNKVITKQRSVDPFGVGAELPAVNLTTQQAILDEIYRQRAIELTQSGLRLEDMRRFNRPLAERKRNFLPYPFQERDNNPNTPPDPQF</sequence>
<comment type="caution">
    <text evidence="7">The sequence shown here is derived from an EMBL/GenBank/DDBJ whole genome shotgun (WGS) entry which is preliminary data.</text>
</comment>
<evidence type="ECO:0000256" key="5">
    <source>
        <dbReference type="ARBA" id="ARBA00023237"/>
    </source>
</evidence>
<proteinExistence type="inferred from homology"/>
<evidence type="ECO:0000256" key="1">
    <source>
        <dbReference type="ARBA" id="ARBA00004442"/>
    </source>
</evidence>
<gene>
    <name evidence="7" type="ORF">E0486_02300</name>
</gene>
<dbReference type="InterPro" id="IPR011990">
    <property type="entry name" value="TPR-like_helical_dom_sf"/>
</dbReference>
<evidence type="ECO:0000256" key="4">
    <source>
        <dbReference type="ARBA" id="ARBA00023136"/>
    </source>
</evidence>
<protein>
    <submittedName>
        <fullName evidence="7">RagB/SusD family nutrient uptake outer membrane protein</fullName>
    </submittedName>
</protein>
<dbReference type="EMBL" id="SKFH01000002">
    <property type="protein sequence ID" value="TCZ74477.1"/>
    <property type="molecule type" value="Genomic_DNA"/>
</dbReference>
<dbReference type="SUPFAM" id="SSF48452">
    <property type="entry name" value="TPR-like"/>
    <property type="match status" value="1"/>
</dbReference>
<reference evidence="7 8" key="1">
    <citation type="submission" date="2019-03" db="EMBL/GenBank/DDBJ databases">
        <authorList>
            <person name="Kim M.K.M."/>
        </authorList>
    </citation>
    <scope>NUCLEOTIDE SEQUENCE [LARGE SCALE GENOMIC DNA]</scope>
    <source>
        <strain evidence="7 8">17J68-15</strain>
    </source>
</reference>
<dbReference type="GO" id="GO:0009279">
    <property type="term" value="C:cell outer membrane"/>
    <property type="evidence" value="ECO:0007669"/>
    <property type="project" value="UniProtKB-SubCell"/>
</dbReference>
<dbReference type="AlphaFoldDB" id="A0A4R4E618"/>
<keyword evidence="5" id="KW-0998">Cell outer membrane</keyword>
<dbReference type="OrthoDB" id="1522814at2"/>
<dbReference type="InterPro" id="IPR012944">
    <property type="entry name" value="SusD_RagB_dom"/>
</dbReference>
<name>A0A4R4E618_9BACT</name>
<evidence type="ECO:0000259" key="6">
    <source>
        <dbReference type="Pfam" id="PF07980"/>
    </source>
</evidence>
<dbReference type="Pfam" id="PF07980">
    <property type="entry name" value="SusD_RagB"/>
    <property type="match status" value="1"/>
</dbReference>
<organism evidence="7 8">
    <name type="scientific">Flaviaesturariibacter aridisoli</name>
    <dbReference type="NCBI Taxonomy" id="2545761"/>
    <lineage>
        <taxon>Bacteria</taxon>
        <taxon>Pseudomonadati</taxon>
        <taxon>Bacteroidota</taxon>
        <taxon>Chitinophagia</taxon>
        <taxon>Chitinophagales</taxon>
        <taxon>Chitinophagaceae</taxon>
        <taxon>Flaviaestuariibacter</taxon>
    </lineage>
</organism>
<keyword evidence="4" id="KW-0472">Membrane</keyword>
<keyword evidence="3" id="KW-0732">Signal</keyword>
<evidence type="ECO:0000256" key="2">
    <source>
        <dbReference type="ARBA" id="ARBA00006275"/>
    </source>
</evidence>
<keyword evidence="8" id="KW-1185">Reference proteome</keyword>
<comment type="similarity">
    <text evidence="2">Belongs to the SusD family.</text>
</comment>
<dbReference type="PROSITE" id="PS51257">
    <property type="entry name" value="PROKAR_LIPOPROTEIN"/>
    <property type="match status" value="1"/>
</dbReference>